<accession>A0A7W7CE87</accession>
<keyword evidence="1" id="KW-0560">Oxidoreductase</keyword>
<reference evidence="3 4" key="1">
    <citation type="submission" date="2020-08" db="EMBL/GenBank/DDBJ databases">
        <title>Sequencing the genomes of 1000 actinobacteria strains.</title>
        <authorList>
            <person name="Klenk H.-P."/>
        </authorList>
    </citation>
    <scope>NUCLEOTIDE SEQUENCE [LARGE SCALE GENOMIC DNA]</scope>
    <source>
        <strain evidence="3 4">DSM 44230</strain>
    </source>
</reference>
<dbReference type="Gene3D" id="3.20.20.30">
    <property type="entry name" value="Luciferase-like domain"/>
    <property type="match status" value="1"/>
</dbReference>
<dbReference type="InterPro" id="IPR050564">
    <property type="entry name" value="F420-G6PD/mer"/>
</dbReference>
<dbReference type="SUPFAM" id="SSF51679">
    <property type="entry name" value="Bacterial luciferase-like"/>
    <property type="match status" value="1"/>
</dbReference>
<evidence type="ECO:0000313" key="3">
    <source>
        <dbReference type="EMBL" id="MBB4679541.1"/>
    </source>
</evidence>
<name>A0A7W7CE87_9PSEU</name>
<dbReference type="Proteomes" id="UP000533598">
    <property type="component" value="Unassembled WGS sequence"/>
</dbReference>
<dbReference type="GO" id="GO:0004497">
    <property type="term" value="F:monooxygenase activity"/>
    <property type="evidence" value="ECO:0007669"/>
    <property type="project" value="UniProtKB-KW"/>
</dbReference>
<dbReference type="InterPro" id="IPR036661">
    <property type="entry name" value="Luciferase-like_sf"/>
</dbReference>
<keyword evidence="3" id="KW-0503">Monooxygenase</keyword>
<dbReference type="CDD" id="cd01097">
    <property type="entry name" value="Tetrahydromethanopterin_reductase"/>
    <property type="match status" value="1"/>
</dbReference>
<evidence type="ECO:0000259" key="2">
    <source>
        <dbReference type="Pfam" id="PF00296"/>
    </source>
</evidence>
<keyword evidence="4" id="KW-1185">Reference proteome</keyword>
<organism evidence="3 4">
    <name type="scientific">Crossiella cryophila</name>
    <dbReference type="NCBI Taxonomy" id="43355"/>
    <lineage>
        <taxon>Bacteria</taxon>
        <taxon>Bacillati</taxon>
        <taxon>Actinomycetota</taxon>
        <taxon>Actinomycetes</taxon>
        <taxon>Pseudonocardiales</taxon>
        <taxon>Pseudonocardiaceae</taxon>
        <taxon>Crossiella</taxon>
    </lineage>
</organism>
<dbReference type="InterPro" id="IPR011251">
    <property type="entry name" value="Luciferase-like_dom"/>
</dbReference>
<sequence length="319" mass="33732">MRISLMVPVMPHEPEHLPAYAQLLLDSGAHRLWQGQSLAVETFQGFAYLAGQGLRVPVGTSVTLTALRHPYETALQARSLARLTGHDLVLGLGTGTPELVAALRGRPYGSPLTAARDQLTILRGLLDGKPVQHDGRYDSMHGGLPEFEHPPVSLGLGVLRPGMARVAGELADAAITWLTPPSYLGEVLVPELRAAAGAAGRAVPRVVTVVQVAVRRPGRDPHLVALNGSREHLAAPHYTDMLRQAGLRVHPSQVPLSARALVHSGTFVTGTLEEIAEGLDRYRAAGVDEVVLNTAGVHLTEGRAAALADLGELLPALAG</sequence>
<dbReference type="AlphaFoldDB" id="A0A7W7CE87"/>
<comment type="caution">
    <text evidence="3">The sequence shown here is derived from an EMBL/GenBank/DDBJ whole genome shotgun (WGS) entry which is preliminary data.</text>
</comment>
<dbReference type="EMBL" id="JACHMH010000001">
    <property type="protein sequence ID" value="MBB4679541.1"/>
    <property type="molecule type" value="Genomic_DNA"/>
</dbReference>
<dbReference type="GO" id="GO:0016705">
    <property type="term" value="F:oxidoreductase activity, acting on paired donors, with incorporation or reduction of molecular oxygen"/>
    <property type="evidence" value="ECO:0007669"/>
    <property type="project" value="InterPro"/>
</dbReference>
<gene>
    <name evidence="3" type="ORF">HNR67_005659</name>
</gene>
<protein>
    <submittedName>
        <fullName evidence="3">Alkanesulfonate monooxygenase SsuD/methylene tetrahydromethanopterin reductase-like flavin-dependent oxidoreductase (Luciferase family)</fullName>
    </submittedName>
</protein>
<evidence type="ECO:0000313" key="4">
    <source>
        <dbReference type="Proteomes" id="UP000533598"/>
    </source>
</evidence>
<dbReference type="PANTHER" id="PTHR43244:SF1">
    <property type="entry name" value="5,10-METHYLENETETRAHYDROMETHANOPTERIN REDUCTASE"/>
    <property type="match status" value="1"/>
</dbReference>
<dbReference type="Pfam" id="PF00296">
    <property type="entry name" value="Bac_luciferase"/>
    <property type="match status" value="1"/>
</dbReference>
<evidence type="ECO:0000256" key="1">
    <source>
        <dbReference type="ARBA" id="ARBA00023002"/>
    </source>
</evidence>
<dbReference type="RefSeq" id="WP_185005275.1">
    <property type="nucleotide sequence ID" value="NZ_BAAAUI010000001.1"/>
</dbReference>
<dbReference type="PANTHER" id="PTHR43244">
    <property type="match status" value="1"/>
</dbReference>
<proteinExistence type="predicted"/>
<feature type="domain" description="Luciferase-like" evidence="2">
    <location>
        <begin position="13"/>
        <end position="289"/>
    </location>
</feature>